<evidence type="ECO:0000256" key="8">
    <source>
        <dbReference type="ARBA" id="ARBA00023015"/>
    </source>
</evidence>
<dbReference type="EMBL" id="JARKIK010000915">
    <property type="protein sequence ID" value="KAK8720039.1"/>
    <property type="molecule type" value="Genomic_DNA"/>
</dbReference>
<evidence type="ECO:0000256" key="14">
    <source>
        <dbReference type="ARBA" id="ARBA00053494"/>
    </source>
</evidence>
<dbReference type="CDD" id="cd17060">
    <property type="entry name" value="Ubl_RB1CC1"/>
    <property type="match status" value="1"/>
</dbReference>
<dbReference type="Pfam" id="PF04108">
    <property type="entry name" value="ATG17_like"/>
    <property type="match status" value="1"/>
</dbReference>
<feature type="non-terminal residue" evidence="18">
    <location>
        <position position="325"/>
    </location>
</feature>
<keyword evidence="19" id="KW-1185">Reference proteome</keyword>
<dbReference type="FunFam" id="3.10.20.90:FF:000049">
    <property type="entry name" value="RB1-inducible coiled-coil protein 1 isoform X1"/>
    <property type="match status" value="1"/>
</dbReference>
<evidence type="ECO:0000313" key="19">
    <source>
        <dbReference type="Proteomes" id="UP001445076"/>
    </source>
</evidence>
<dbReference type="GO" id="GO:0060090">
    <property type="term" value="F:molecular adaptor activity"/>
    <property type="evidence" value="ECO:0007669"/>
    <property type="project" value="TreeGrafter"/>
</dbReference>
<dbReference type="InterPro" id="IPR040040">
    <property type="entry name" value="ATG11"/>
</dbReference>
<proteinExistence type="predicted"/>
<evidence type="ECO:0000256" key="13">
    <source>
        <dbReference type="ARBA" id="ARBA00023306"/>
    </source>
</evidence>
<dbReference type="GO" id="GO:0000045">
    <property type="term" value="P:autophagosome assembly"/>
    <property type="evidence" value="ECO:0007669"/>
    <property type="project" value="InterPro"/>
</dbReference>
<evidence type="ECO:0000256" key="1">
    <source>
        <dbReference type="ARBA" id="ARBA00004123"/>
    </source>
</evidence>
<accession>A0AAW0VSK1</accession>
<dbReference type="InterPro" id="IPR029071">
    <property type="entry name" value="Ubiquitin-like_domsf"/>
</dbReference>
<comment type="caution">
    <text evidence="18">The sequence shown here is derived from an EMBL/GenBank/DDBJ whole genome shotgun (WGS) entry which is preliminary data.</text>
</comment>
<dbReference type="GO" id="GO:0005764">
    <property type="term" value="C:lysosome"/>
    <property type="evidence" value="ECO:0007669"/>
    <property type="project" value="UniProtKB-SubCell"/>
</dbReference>
<evidence type="ECO:0000256" key="15">
    <source>
        <dbReference type="ARBA" id="ARBA00069790"/>
    </source>
</evidence>
<keyword evidence="11" id="KW-0458">Lysosome</keyword>
<reference evidence="18 19" key="1">
    <citation type="journal article" date="2024" name="BMC Genomics">
        <title>Genome assembly of redclaw crayfish (Cherax quadricarinatus) provides insights into its immune adaptation and hypoxia tolerance.</title>
        <authorList>
            <person name="Liu Z."/>
            <person name="Zheng J."/>
            <person name="Li H."/>
            <person name="Fang K."/>
            <person name="Wang S."/>
            <person name="He J."/>
            <person name="Zhou D."/>
            <person name="Weng S."/>
            <person name="Chi M."/>
            <person name="Gu Z."/>
            <person name="He J."/>
            <person name="Li F."/>
            <person name="Wang M."/>
        </authorList>
    </citation>
    <scope>NUCLEOTIDE SEQUENCE [LARGE SCALE GENOMIC DNA]</scope>
    <source>
        <strain evidence="18">ZL_2023a</strain>
    </source>
</reference>
<keyword evidence="10" id="KW-0804">Transcription</keyword>
<evidence type="ECO:0000313" key="18">
    <source>
        <dbReference type="EMBL" id="KAK8720039.1"/>
    </source>
</evidence>
<dbReference type="PANTHER" id="PTHR13222">
    <property type="entry name" value="RB1-INDUCIBLE COILED-COIL"/>
    <property type="match status" value="1"/>
</dbReference>
<evidence type="ECO:0000256" key="16">
    <source>
        <dbReference type="ARBA" id="ARBA00080154"/>
    </source>
</evidence>
<comment type="subcellular location">
    <subcellularLocation>
        <location evidence="4">Cytoplasm</location>
        <location evidence="4">Cytosol</location>
    </subcellularLocation>
    <subcellularLocation>
        <location evidence="3">Lysosome</location>
    </subcellularLocation>
    <subcellularLocation>
        <location evidence="1">Nucleus</location>
    </subcellularLocation>
    <subcellularLocation>
        <location evidence="2">Preautophagosomal structure</location>
    </subcellularLocation>
</comment>
<dbReference type="GO" id="GO:0005829">
    <property type="term" value="C:cytosol"/>
    <property type="evidence" value="ECO:0007669"/>
    <property type="project" value="UniProtKB-SubCell"/>
</dbReference>
<evidence type="ECO:0000256" key="10">
    <source>
        <dbReference type="ARBA" id="ARBA00023163"/>
    </source>
</evidence>
<evidence type="ECO:0000256" key="5">
    <source>
        <dbReference type="ARBA" id="ARBA00022490"/>
    </source>
</evidence>
<keyword evidence="12" id="KW-0539">Nucleus</keyword>
<feature type="domain" description="Autophagy protein ATG17-like" evidence="17">
    <location>
        <begin position="119"/>
        <end position="322"/>
    </location>
</feature>
<dbReference type="GO" id="GO:0061723">
    <property type="term" value="P:glycophagy"/>
    <property type="evidence" value="ECO:0007669"/>
    <property type="project" value="TreeGrafter"/>
</dbReference>
<dbReference type="Gene3D" id="3.10.20.90">
    <property type="entry name" value="Phosphatidylinositol 3-kinase Catalytic Subunit, Chain A, domain 1"/>
    <property type="match status" value="1"/>
</dbReference>
<comment type="function">
    <text evidence="14">Involved in autophagy. Regulates early events but also late events of autophagosome formation through direct interaction with Atg16L1. Required for the formation of the autophagosome-like double-membrane structure that surrounds the Salmonella-containing vacuole (SCV) during S.typhimurium infection and subsequent xenophagy. Involved in repair of DNA damage caused by ionizing radiation, which subsequently improves cell survival by decreasing apoptosis. Inhibits PTK2/FAK1 and PTK2B/PYK2 kinase activity, affecting their downstream signaling pathways. Plays a role as a modulator of TGF-beta-signaling by restricting substrate specificity of RNF111. Functions as a DNA-binding transcription factor. Is a potent regulator of the RB1 pathway through induction of RB1 expression. Plays a crucial role in muscular differentiation. Plays an indispensable role in fetal hematopoiesis and in the regulation of neuronal homeostasis.</text>
</comment>
<dbReference type="GO" id="GO:0061709">
    <property type="term" value="P:reticulophagy"/>
    <property type="evidence" value="ECO:0007669"/>
    <property type="project" value="TreeGrafter"/>
</dbReference>
<keyword evidence="13" id="KW-0131">Cell cycle</keyword>
<keyword evidence="7" id="KW-0072">Autophagy</keyword>
<dbReference type="GO" id="GO:0005634">
    <property type="term" value="C:nucleus"/>
    <property type="evidence" value="ECO:0007669"/>
    <property type="project" value="UniProtKB-SubCell"/>
</dbReference>
<dbReference type="GO" id="GO:0034045">
    <property type="term" value="C:phagophore assembly site membrane"/>
    <property type="evidence" value="ECO:0007669"/>
    <property type="project" value="TreeGrafter"/>
</dbReference>
<dbReference type="AlphaFoldDB" id="A0AAW0VSK1"/>
<dbReference type="GO" id="GO:0019901">
    <property type="term" value="F:protein kinase binding"/>
    <property type="evidence" value="ECO:0007669"/>
    <property type="project" value="UniProtKB-ARBA"/>
</dbReference>
<dbReference type="GO" id="GO:0034727">
    <property type="term" value="P:piecemeal microautophagy of the nucleus"/>
    <property type="evidence" value="ECO:0007669"/>
    <property type="project" value="TreeGrafter"/>
</dbReference>
<keyword evidence="5" id="KW-0963">Cytoplasm</keyword>
<dbReference type="GO" id="GO:0034517">
    <property type="term" value="P:ribophagy"/>
    <property type="evidence" value="ECO:0007669"/>
    <property type="project" value="TreeGrafter"/>
</dbReference>
<evidence type="ECO:0000256" key="2">
    <source>
        <dbReference type="ARBA" id="ARBA00004329"/>
    </source>
</evidence>
<gene>
    <name evidence="18" type="ORF">OTU49_017505</name>
</gene>
<dbReference type="GO" id="GO:1990316">
    <property type="term" value="C:Atg1/ULK1 kinase complex"/>
    <property type="evidence" value="ECO:0007669"/>
    <property type="project" value="TreeGrafter"/>
</dbReference>
<dbReference type="SUPFAM" id="SSF54236">
    <property type="entry name" value="Ubiquitin-like"/>
    <property type="match status" value="1"/>
</dbReference>
<evidence type="ECO:0000256" key="3">
    <source>
        <dbReference type="ARBA" id="ARBA00004371"/>
    </source>
</evidence>
<keyword evidence="9" id="KW-0175">Coiled coil</keyword>
<evidence type="ECO:0000256" key="6">
    <source>
        <dbReference type="ARBA" id="ARBA00022553"/>
    </source>
</evidence>
<organism evidence="18 19">
    <name type="scientific">Cherax quadricarinatus</name>
    <name type="common">Australian red claw crayfish</name>
    <dbReference type="NCBI Taxonomy" id="27406"/>
    <lineage>
        <taxon>Eukaryota</taxon>
        <taxon>Metazoa</taxon>
        <taxon>Ecdysozoa</taxon>
        <taxon>Arthropoda</taxon>
        <taxon>Crustacea</taxon>
        <taxon>Multicrustacea</taxon>
        <taxon>Malacostraca</taxon>
        <taxon>Eumalacostraca</taxon>
        <taxon>Eucarida</taxon>
        <taxon>Decapoda</taxon>
        <taxon>Pleocyemata</taxon>
        <taxon>Astacidea</taxon>
        <taxon>Parastacoidea</taxon>
        <taxon>Parastacidae</taxon>
        <taxon>Cherax</taxon>
    </lineage>
</organism>
<protein>
    <recommendedName>
        <fullName evidence="15">RB1-inducible coiled-coil protein 1</fullName>
    </recommendedName>
    <alternativeName>
        <fullName evidence="16">FAK family kinase-interacting protein of 200 kDa</fullName>
    </alternativeName>
</protein>
<dbReference type="PANTHER" id="PTHR13222:SF1">
    <property type="entry name" value="RB1-INDUCIBLE COILED-COIL PROTEIN 1"/>
    <property type="match status" value="1"/>
</dbReference>
<evidence type="ECO:0000256" key="11">
    <source>
        <dbReference type="ARBA" id="ARBA00023228"/>
    </source>
</evidence>
<dbReference type="Proteomes" id="UP001445076">
    <property type="component" value="Unassembled WGS sequence"/>
</dbReference>
<evidence type="ECO:0000256" key="7">
    <source>
        <dbReference type="ARBA" id="ARBA00023006"/>
    </source>
</evidence>
<dbReference type="GO" id="GO:0031090">
    <property type="term" value="C:organelle membrane"/>
    <property type="evidence" value="ECO:0007669"/>
    <property type="project" value="UniProtKB-ARBA"/>
</dbReference>
<evidence type="ECO:0000259" key="17">
    <source>
        <dbReference type="Pfam" id="PF04108"/>
    </source>
</evidence>
<dbReference type="GO" id="GO:0008285">
    <property type="term" value="P:negative regulation of cell population proliferation"/>
    <property type="evidence" value="ECO:0007669"/>
    <property type="project" value="UniProtKB-ARBA"/>
</dbReference>
<sequence length="325" mass="36482">MIYVFLVDTGTMMTFDMNLALENVSVLKEVIHRAMKVPPEKQVLLISGGEALDPNLRVCQYSAGTDTNPIFLFSKTTIEGQDPPPPSIDYGTDTDLKDQVEGALNMPASYNTVVARAQLAQQFHEHSRDQTRTCQQLVHDQHLQQQGWAAVVANLEDIVADFRSKFESFEQSFNDYLTGREEKFKILENFDEDLKLLAKIPVLSALLGKRSNPEVGKVEEIDETAEDGRDGEALERKPHLSLLDWISAKDSQSDVQQIAQLCYRGLTQISEGTLTQLASEVSAVTREADRPQMKEIKGLGERLFGLEQLMHEANKIVQEQNNFAQ</sequence>
<keyword evidence="8" id="KW-0805">Transcription regulation</keyword>
<dbReference type="InterPro" id="IPR045326">
    <property type="entry name" value="ATG17-like_dom"/>
</dbReference>
<evidence type="ECO:0000256" key="4">
    <source>
        <dbReference type="ARBA" id="ARBA00004514"/>
    </source>
</evidence>
<evidence type="ECO:0000256" key="9">
    <source>
        <dbReference type="ARBA" id="ARBA00023054"/>
    </source>
</evidence>
<keyword evidence="6" id="KW-0597">Phosphoprotein</keyword>
<evidence type="ECO:0000256" key="12">
    <source>
        <dbReference type="ARBA" id="ARBA00023242"/>
    </source>
</evidence>
<dbReference type="GO" id="GO:0000422">
    <property type="term" value="P:autophagy of mitochondrion"/>
    <property type="evidence" value="ECO:0007669"/>
    <property type="project" value="TreeGrafter"/>
</dbReference>
<name>A0AAW0VSK1_CHEQU</name>